<reference evidence="1 2" key="1">
    <citation type="submission" date="2023-03" db="EMBL/GenBank/DDBJ databases">
        <title>High-quality genome of Scylla paramamosain provides insights in environmental adaptation.</title>
        <authorList>
            <person name="Zhang L."/>
        </authorList>
    </citation>
    <scope>NUCLEOTIDE SEQUENCE [LARGE SCALE GENOMIC DNA]</scope>
    <source>
        <strain evidence="1">LZ_2023a</strain>
        <tissue evidence="1">Muscle</tissue>
    </source>
</reference>
<evidence type="ECO:0000313" key="1">
    <source>
        <dbReference type="EMBL" id="KAK8407359.1"/>
    </source>
</evidence>
<dbReference type="EMBL" id="JARAKH010000001">
    <property type="protein sequence ID" value="KAK8407359.1"/>
    <property type="molecule type" value="Genomic_DNA"/>
</dbReference>
<protein>
    <submittedName>
        <fullName evidence="1">Uncharacterized protein</fullName>
    </submittedName>
</protein>
<keyword evidence="2" id="KW-1185">Reference proteome</keyword>
<gene>
    <name evidence="1" type="ORF">O3P69_002115</name>
</gene>
<accession>A0AAW0V4V3</accession>
<organism evidence="1 2">
    <name type="scientific">Scylla paramamosain</name>
    <name type="common">Mud crab</name>
    <dbReference type="NCBI Taxonomy" id="85552"/>
    <lineage>
        <taxon>Eukaryota</taxon>
        <taxon>Metazoa</taxon>
        <taxon>Ecdysozoa</taxon>
        <taxon>Arthropoda</taxon>
        <taxon>Crustacea</taxon>
        <taxon>Multicrustacea</taxon>
        <taxon>Malacostraca</taxon>
        <taxon>Eumalacostraca</taxon>
        <taxon>Eucarida</taxon>
        <taxon>Decapoda</taxon>
        <taxon>Pleocyemata</taxon>
        <taxon>Brachyura</taxon>
        <taxon>Eubrachyura</taxon>
        <taxon>Portunoidea</taxon>
        <taxon>Portunidae</taxon>
        <taxon>Portuninae</taxon>
        <taxon>Scylla</taxon>
    </lineage>
</organism>
<sequence>MQPTSAWHPAPNRRLENLSFKEEEAQEKVTVGSWHNWNTLFMGGSAMVDVMVRGYNRSKQEILKSEGKQCCCQPCLGRD</sequence>
<dbReference type="AlphaFoldDB" id="A0AAW0V4V3"/>
<name>A0AAW0V4V3_SCYPA</name>
<evidence type="ECO:0000313" key="2">
    <source>
        <dbReference type="Proteomes" id="UP001487740"/>
    </source>
</evidence>
<comment type="caution">
    <text evidence="1">The sequence shown here is derived from an EMBL/GenBank/DDBJ whole genome shotgun (WGS) entry which is preliminary data.</text>
</comment>
<dbReference type="Proteomes" id="UP001487740">
    <property type="component" value="Unassembled WGS sequence"/>
</dbReference>
<proteinExistence type="predicted"/>